<feature type="active site" description="Proton acceptor for HNH nuclease domain" evidence="12">
    <location>
        <position position="608"/>
    </location>
</feature>
<protein>
    <recommendedName>
        <fullName evidence="12">CRISPR-associated endonuclease Cas9</fullName>
        <ecNumber evidence="12">3.1.-.-</ecNumber>
    </recommendedName>
</protein>
<comment type="domain">
    <text evidence="12">Has 2 endonuclease domains. The discontinuous RuvC-like domain cleaves the target DNA noncomplementary to crRNA while the HNH nuclease domain cleaves the target DNA complementary to crRNA.</text>
</comment>
<evidence type="ECO:0000256" key="4">
    <source>
        <dbReference type="ARBA" id="ARBA00022759"/>
    </source>
</evidence>
<evidence type="ECO:0000256" key="7">
    <source>
        <dbReference type="ARBA" id="ARBA00022884"/>
    </source>
</evidence>
<dbReference type="GO" id="GO:0051607">
    <property type="term" value="P:defense response to virus"/>
    <property type="evidence" value="ECO:0007669"/>
    <property type="project" value="UniProtKB-UniRule"/>
</dbReference>
<dbReference type="Pfam" id="PF18541">
    <property type="entry name" value="RuvC_III"/>
    <property type="match status" value="1"/>
</dbReference>
<keyword evidence="3 12" id="KW-0479">Metal-binding</keyword>
<dbReference type="InterPro" id="IPR041383">
    <property type="entry name" value="RuvC_III"/>
</dbReference>
<comment type="function">
    <text evidence="12">CRISPR (clustered regularly interspaced short palindromic repeat) is an adaptive immune system that provides protection against mobile genetic elements (viruses, transposable elements and conjugative plasmids). CRISPR clusters contain spacers, sequences complementary to antecedent mobile elements, and target invading nucleic acids. CRISPR clusters are transcribed and processed into CRISPR RNA (crRNA). In type II CRISPR systems correct processing of pre-crRNA requires a trans-encoded small RNA (tracrRNA), endogenous ribonuclease 3 (rnc) and this protein. The tracrRNA serves as a guide for ribonuclease 3-aided processing of pre-crRNA. Subsequently Cas9/crRNA/tracrRNA endonucleolytically cleaves linear or circular dsDNA target complementary to the spacer; Cas9 is inactive in the absence of the 2 guide RNAs (gRNA). Cas9 recognizes the protospacer adjacent motif (PAM) in the CRISPR repeat sequences to help distinguish self versus nonself, as targets within the bacterial CRISPR locus do not have PAMs. PAM recognition is also required for catalytic activity.</text>
</comment>
<accession>A0A517TX54</accession>
<dbReference type="InterPro" id="IPR033114">
    <property type="entry name" value="HNH_CAS9"/>
</dbReference>
<dbReference type="GO" id="GO:0003723">
    <property type="term" value="F:RNA binding"/>
    <property type="evidence" value="ECO:0007669"/>
    <property type="project" value="UniProtKB-UniRule"/>
</dbReference>
<dbReference type="InterPro" id="IPR003615">
    <property type="entry name" value="HNH_nuc"/>
</dbReference>
<feature type="active site" description="For RuvC-like nuclease domain" evidence="12">
    <location>
        <position position="9"/>
    </location>
</feature>
<feature type="region of interest" description="Disordered" evidence="13">
    <location>
        <begin position="224"/>
        <end position="243"/>
    </location>
</feature>
<sequence>MANLVLGLDLGPNSIGWALLGDGAEGDSQLVDMGVRVFPEGVDAFDTAKERSRNEDRRINRGMRRQIRRRARRKRLLQAALVESGLWPVDAAAQEEALAVDPYWLRAKGVSERLEPYEIGRVFLHLNQRRGFLSNKKKDRGDKEVQGMLAEIKHNEELVALGGFETVGQLLAEKCAALDHTARQEDDEVRNRHLSRRQLVDEFHTIWSKQATFHPQLLTDKLRDGTVGGTMEPRKAVPKHDPRRNKLSDLKAFGLFGLIFFQRRMYWPKSVVGLCELESKEKRCPKGDRRAERFRVLQEVNNLRYIDTAEGDEQPLSEEQRRLLIDYLSDREKATFDQIRKKLGFLESVKFNFERGKRTALKGFLIDWMIAKETDKSWYDRPEAQRDEIVRILLDNERDDERILTTLIDKYGFSTVAAETLLEIDFPPGYGSLSLKAIDKLLPSLERGLVYQSISDPEESALHAAGYLRRDELQRRLFDKLPNLARTRPADCKLGDIPNPVVKRALVELRKVVNSIVVKYGKPSAVHVEMAREVQMGAERRKEITARMRAREAEREKAAEAIRKMGYAARRDSVTKYMLWQEQGHECVYCGKPISQTQLFGGEIDVDHVLPYSRTLDNSQGNKVVGHVKCNHLKGNRTPYEWLAAGDAVRYAEVCQRAAALLQKGMMPYGKYRKFLQKQLDLDKFIARQLTDTGYITRATVEYLRLLFEKDHEVLGLKGQLTAELRWQWGLDKILEELPDSPAWIEKNDLRPGEKNRADHRHHAIDAIVVALTNRKRLHKLSELVRRGGAKKHGEILEEPWPDFRDTVVERVKGLKVSHRVERKVRGALHEETLYGPTPTEGEWVVRKPVENLSPAEVERIRDAGIRTIVLESLRKRGIDFGRGKKPDAKKMKEALSNLRMPSGVPIKKVRILKQEQTIQPLRDAPEHQAYVKPGSTHHLCIFEFEEKGKKKRKAIFVTMLDAAKRQKRGEPIISRTHPERPDAKFIMSLSSREMVLANWNGEQKLLVYKTAASTQGQIYFAEHTDARRSSDQAKFVASANSLDARKVTVDPLGRIRWAND</sequence>
<comment type="cofactor">
    <cofactor evidence="1 12">
        <name>Mg(2+)</name>
        <dbReference type="ChEBI" id="CHEBI:18420"/>
    </cofactor>
</comment>
<dbReference type="GO" id="GO:0004519">
    <property type="term" value="F:endonuclease activity"/>
    <property type="evidence" value="ECO:0007669"/>
    <property type="project" value="UniProtKB-UniRule"/>
</dbReference>
<dbReference type="PROSITE" id="PS51749">
    <property type="entry name" value="HNH_CAS9"/>
    <property type="match status" value="1"/>
</dbReference>
<proteinExistence type="inferred from homology"/>
<keyword evidence="16" id="KW-1185">Reference proteome</keyword>
<evidence type="ECO:0000256" key="12">
    <source>
        <dbReference type="HAMAP-Rule" id="MF_01480"/>
    </source>
</evidence>
<feature type="binding site" evidence="12">
    <location>
        <position position="533"/>
    </location>
    <ligand>
        <name>Mg(2+)</name>
        <dbReference type="ChEBI" id="CHEBI:18420"/>
        <label>2</label>
    </ligand>
</feature>
<feature type="compositionally biased region" description="Basic and acidic residues" evidence="13">
    <location>
        <begin position="232"/>
        <end position="243"/>
    </location>
</feature>
<evidence type="ECO:0000256" key="11">
    <source>
        <dbReference type="ARBA" id="ARBA00046380"/>
    </source>
</evidence>
<evidence type="ECO:0000256" key="10">
    <source>
        <dbReference type="ARBA" id="ARBA00023211"/>
    </source>
</evidence>
<reference evidence="15 16" key="1">
    <citation type="submission" date="2019-02" db="EMBL/GenBank/DDBJ databases">
        <title>Deep-cultivation of Planctomycetes and their phenomic and genomic characterization uncovers novel biology.</title>
        <authorList>
            <person name="Wiegand S."/>
            <person name="Jogler M."/>
            <person name="Boedeker C."/>
            <person name="Pinto D."/>
            <person name="Vollmers J."/>
            <person name="Rivas-Marin E."/>
            <person name="Kohn T."/>
            <person name="Peeters S.H."/>
            <person name="Heuer A."/>
            <person name="Rast P."/>
            <person name="Oberbeckmann S."/>
            <person name="Bunk B."/>
            <person name="Jeske O."/>
            <person name="Meyerdierks A."/>
            <person name="Storesund J.E."/>
            <person name="Kallscheuer N."/>
            <person name="Luecker S."/>
            <person name="Lage O.M."/>
            <person name="Pohl T."/>
            <person name="Merkel B.J."/>
            <person name="Hornburger P."/>
            <person name="Mueller R.-W."/>
            <person name="Bruemmer F."/>
            <person name="Labrenz M."/>
            <person name="Spormann A.M."/>
            <person name="Op den Camp H."/>
            <person name="Overmann J."/>
            <person name="Amann R."/>
            <person name="Jetten M.S.M."/>
            <person name="Mascher T."/>
            <person name="Medema M.H."/>
            <person name="Devos D.P."/>
            <person name="Kaster A.-K."/>
            <person name="Ovreas L."/>
            <person name="Rohde M."/>
            <person name="Galperin M.Y."/>
            <person name="Jogler C."/>
        </authorList>
    </citation>
    <scope>NUCLEOTIDE SEQUENCE [LARGE SCALE GENOMIC DNA]</scope>
    <source>
        <strain evidence="15 16">I41</strain>
    </source>
</reference>
<evidence type="ECO:0000313" key="15">
    <source>
        <dbReference type="EMBL" id="QDT72950.1"/>
    </source>
</evidence>
<keyword evidence="5 12" id="KW-0378">Hydrolase</keyword>
<evidence type="ECO:0000256" key="8">
    <source>
        <dbReference type="ARBA" id="ARBA00023118"/>
    </source>
</evidence>
<evidence type="ECO:0000256" key="9">
    <source>
        <dbReference type="ARBA" id="ARBA00023125"/>
    </source>
</evidence>
<dbReference type="Pfam" id="PF18470">
    <property type="entry name" value="Cas9_a"/>
    <property type="match status" value="1"/>
</dbReference>
<dbReference type="Gene3D" id="3.30.420.10">
    <property type="entry name" value="Ribonuclease H-like superfamily/Ribonuclease H"/>
    <property type="match status" value="2"/>
</dbReference>
<dbReference type="HAMAP" id="MF_01480">
    <property type="entry name" value="Cas9"/>
    <property type="match status" value="1"/>
</dbReference>
<organism evidence="15 16">
    <name type="scientific">Lacipirellula limnantheis</name>
    <dbReference type="NCBI Taxonomy" id="2528024"/>
    <lineage>
        <taxon>Bacteria</taxon>
        <taxon>Pseudomonadati</taxon>
        <taxon>Planctomycetota</taxon>
        <taxon>Planctomycetia</taxon>
        <taxon>Pirellulales</taxon>
        <taxon>Lacipirellulaceae</taxon>
        <taxon>Lacipirellula</taxon>
    </lineage>
</organism>
<dbReference type="InterPro" id="IPR036397">
    <property type="entry name" value="RNaseH_sf"/>
</dbReference>
<evidence type="ECO:0000313" key="16">
    <source>
        <dbReference type="Proteomes" id="UP000317909"/>
    </source>
</evidence>
<feature type="binding site" evidence="12">
    <location>
        <position position="529"/>
    </location>
    <ligand>
        <name>Mg(2+)</name>
        <dbReference type="ChEBI" id="CHEBI:18420"/>
        <label>1</label>
    </ligand>
</feature>
<keyword evidence="6 12" id="KW-0460">Magnesium</keyword>
<evidence type="ECO:0000256" key="5">
    <source>
        <dbReference type="ARBA" id="ARBA00022801"/>
    </source>
</evidence>
<evidence type="ECO:0000256" key="2">
    <source>
        <dbReference type="ARBA" id="ARBA00022722"/>
    </source>
</evidence>
<feature type="binding site" evidence="12">
    <location>
        <position position="9"/>
    </location>
    <ligand>
        <name>Mg(2+)</name>
        <dbReference type="ChEBI" id="CHEBI:18420"/>
        <label>1</label>
    </ligand>
</feature>
<evidence type="ECO:0000259" key="14">
    <source>
        <dbReference type="PROSITE" id="PS51749"/>
    </source>
</evidence>
<feature type="domain" description="HNH Cas9-type" evidence="14">
    <location>
        <begin position="537"/>
        <end position="690"/>
    </location>
</feature>
<comment type="subunit">
    <text evidence="11 12">Monomer. Binds crRNA and tracrRNA.</text>
</comment>
<feature type="binding site" evidence="12">
    <location>
        <position position="9"/>
    </location>
    <ligand>
        <name>Mg(2+)</name>
        <dbReference type="ChEBI" id="CHEBI:18420"/>
        <label>2</label>
    </ligand>
</feature>
<evidence type="ECO:0000256" key="3">
    <source>
        <dbReference type="ARBA" id="ARBA00022723"/>
    </source>
</evidence>
<keyword evidence="4 12" id="KW-0255">Endonuclease</keyword>
<keyword evidence="2 12" id="KW-0540">Nuclease</keyword>
<dbReference type="InterPro" id="IPR028629">
    <property type="entry name" value="Cas9"/>
</dbReference>
<keyword evidence="10" id="KW-0464">Manganese</keyword>
<evidence type="ECO:0000256" key="6">
    <source>
        <dbReference type="ARBA" id="ARBA00022842"/>
    </source>
</evidence>
<dbReference type="GO" id="GO:0043571">
    <property type="term" value="P:maintenance of CRISPR repeat elements"/>
    <property type="evidence" value="ECO:0007669"/>
    <property type="project" value="UniProtKB-UniRule"/>
</dbReference>
<dbReference type="GO" id="GO:0003677">
    <property type="term" value="F:DNA binding"/>
    <property type="evidence" value="ECO:0007669"/>
    <property type="project" value="UniProtKB-UniRule"/>
</dbReference>
<keyword evidence="7 12" id="KW-0694">RNA-binding</keyword>
<dbReference type="InterPro" id="IPR040619">
    <property type="entry name" value="Cas9_alpha-helical_lobe"/>
</dbReference>
<dbReference type="KEGG" id="llh:I41_21370"/>
<dbReference type="Gene3D" id="1.10.30.50">
    <property type="match status" value="1"/>
</dbReference>
<dbReference type="GO" id="GO:0016787">
    <property type="term" value="F:hydrolase activity"/>
    <property type="evidence" value="ECO:0007669"/>
    <property type="project" value="UniProtKB-KW"/>
</dbReference>
<evidence type="ECO:0000256" key="1">
    <source>
        <dbReference type="ARBA" id="ARBA00001946"/>
    </source>
</evidence>
<gene>
    <name evidence="15" type="primary">cas9_1</name>
    <name evidence="12" type="synonym">cas9</name>
    <name evidence="15" type="ORF">I41_21370</name>
</gene>
<dbReference type="AlphaFoldDB" id="A0A517TX54"/>
<keyword evidence="8 12" id="KW-0051">Antiviral defense</keyword>
<dbReference type="Pfam" id="PF13395">
    <property type="entry name" value="HNH_4"/>
    <property type="match status" value="1"/>
</dbReference>
<name>A0A517TX54_9BACT</name>
<comment type="similarity">
    <text evidence="12">Belongs to the CRISPR-associated Cas9 family.</text>
</comment>
<dbReference type="EC" id="3.1.-.-" evidence="12"/>
<evidence type="ECO:0000256" key="13">
    <source>
        <dbReference type="SAM" id="MobiDB-lite"/>
    </source>
</evidence>
<feature type="binding site" evidence="12">
    <location>
        <position position="533"/>
    </location>
    <ligand>
        <name>Mg(2+)</name>
        <dbReference type="ChEBI" id="CHEBI:18420"/>
        <label>1</label>
    </ligand>
</feature>
<dbReference type="Proteomes" id="UP000317909">
    <property type="component" value="Chromosome"/>
</dbReference>
<dbReference type="EMBL" id="CP036339">
    <property type="protein sequence ID" value="QDT72950.1"/>
    <property type="molecule type" value="Genomic_DNA"/>
</dbReference>
<dbReference type="NCBIfam" id="TIGR01865">
    <property type="entry name" value="cas_Csn1"/>
    <property type="match status" value="1"/>
</dbReference>
<dbReference type="GO" id="GO:0046872">
    <property type="term" value="F:metal ion binding"/>
    <property type="evidence" value="ECO:0007669"/>
    <property type="project" value="UniProtKB-UniRule"/>
</dbReference>
<feature type="binding site" evidence="12">
    <location>
        <position position="763"/>
    </location>
    <ligand>
        <name>Mg(2+)</name>
        <dbReference type="ChEBI" id="CHEBI:18420"/>
        <label>2</label>
    </ligand>
</feature>
<dbReference type="RefSeq" id="WP_168206796.1">
    <property type="nucleotide sequence ID" value="NZ_CP036339.1"/>
</dbReference>
<keyword evidence="9 12" id="KW-0238">DNA-binding</keyword>